<dbReference type="EMBL" id="PVTP01000001">
    <property type="protein sequence ID" value="PRY80543.1"/>
    <property type="molecule type" value="Genomic_DNA"/>
</dbReference>
<keyword evidence="2 5" id="KW-0349">Heme</keyword>
<keyword evidence="4 5" id="KW-0408">Iron</keyword>
<dbReference type="Gene3D" id="1.10.490.10">
    <property type="entry name" value="Globins"/>
    <property type="match status" value="1"/>
</dbReference>
<comment type="caution">
    <text evidence="6">The sequence shown here is derived from an EMBL/GenBank/DDBJ whole genome shotgun (WGS) entry which is preliminary data.</text>
</comment>
<keyword evidence="1" id="KW-0813">Transport</keyword>
<dbReference type="AlphaFoldDB" id="A0A2T0W521"/>
<keyword evidence="3 5" id="KW-0479">Metal-binding</keyword>
<dbReference type="Pfam" id="PF01152">
    <property type="entry name" value="Bac_globin"/>
    <property type="match status" value="1"/>
</dbReference>
<reference evidence="6 7" key="1">
    <citation type="submission" date="2018-03" db="EMBL/GenBank/DDBJ databases">
        <title>Genomic Encyclopedia of Archaeal and Bacterial Type Strains, Phase II (KMG-II): from individual species to whole genera.</title>
        <authorList>
            <person name="Goeker M."/>
        </authorList>
    </citation>
    <scope>NUCLEOTIDE SEQUENCE [LARGE SCALE GENOMIC DNA]</scope>
    <source>
        <strain evidence="6 7">DSM 101533</strain>
    </source>
</reference>
<evidence type="ECO:0000256" key="1">
    <source>
        <dbReference type="ARBA" id="ARBA00022448"/>
    </source>
</evidence>
<accession>A0A2T0W521</accession>
<proteinExistence type="predicted"/>
<dbReference type="GO" id="GO:0020037">
    <property type="term" value="F:heme binding"/>
    <property type="evidence" value="ECO:0007669"/>
    <property type="project" value="InterPro"/>
</dbReference>
<organism evidence="6 7">
    <name type="scientific">Yoonia maritima</name>
    <dbReference type="NCBI Taxonomy" id="1435347"/>
    <lineage>
        <taxon>Bacteria</taxon>
        <taxon>Pseudomonadati</taxon>
        <taxon>Pseudomonadota</taxon>
        <taxon>Alphaproteobacteria</taxon>
        <taxon>Rhodobacterales</taxon>
        <taxon>Paracoccaceae</taxon>
        <taxon>Yoonia</taxon>
    </lineage>
</organism>
<feature type="binding site" description="distal binding residue" evidence="5">
    <location>
        <position position="76"/>
    </location>
    <ligand>
        <name>heme</name>
        <dbReference type="ChEBI" id="CHEBI:30413"/>
    </ligand>
    <ligandPart>
        <name>Fe</name>
        <dbReference type="ChEBI" id="CHEBI:18248"/>
    </ligandPart>
</feature>
<dbReference type="GO" id="GO:0046872">
    <property type="term" value="F:metal ion binding"/>
    <property type="evidence" value="ECO:0007669"/>
    <property type="project" value="UniProtKB-KW"/>
</dbReference>
<evidence type="ECO:0000256" key="4">
    <source>
        <dbReference type="ARBA" id="ARBA00023004"/>
    </source>
</evidence>
<dbReference type="InterPro" id="IPR012292">
    <property type="entry name" value="Globin/Proto"/>
</dbReference>
<evidence type="ECO:0000256" key="3">
    <source>
        <dbReference type="ARBA" id="ARBA00022723"/>
    </source>
</evidence>
<evidence type="ECO:0000256" key="2">
    <source>
        <dbReference type="ARBA" id="ARBA00022617"/>
    </source>
</evidence>
<name>A0A2T0W521_9RHOB</name>
<protein>
    <submittedName>
        <fullName evidence="6">Hemoglobin</fullName>
    </submittedName>
</protein>
<dbReference type="Proteomes" id="UP000238007">
    <property type="component" value="Unassembled WGS sequence"/>
</dbReference>
<evidence type="ECO:0000256" key="5">
    <source>
        <dbReference type="PIRSR" id="PIRSR601486-1"/>
    </source>
</evidence>
<evidence type="ECO:0000313" key="6">
    <source>
        <dbReference type="EMBL" id="PRY80543.1"/>
    </source>
</evidence>
<dbReference type="CDD" id="cd08916">
    <property type="entry name" value="TrHb3_P"/>
    <property type="match status" value="1"/>
</dbReference>
<dbReference type="SUPFAM" id="SSF46458">
    <property type="entry name" value="Globin-like"/>
    <property type="match status" value="1"/>
</dbReference>
<gene>
    <name evidence="6" type="ORF">CLV80_101398</name>
</gene>
<sequence length="140" mass="15807">MDRRRVTMPPRIPVSPAQIDRVVTQFYARVRADPILGPVFAAHVSDWRPHEEKIGRFWRNALLLQRCYDGNPMQVHRAAGDVKPAHFTVWLALFDAVLEQELPTPLAQAWSALAHRIGRGLRYGLPSESTMADAPFLGEA</sequence>
<dbReference type="InterPro" id="IPR001486">
    <property type="entry name" value="Hemoglobin_trunc"/>
</dbReference>
<dbReference type="GO" id="GO:0019825">
    <property type="term" value="F:oxygen binding"/>
    <property type="evidence" value="ECO:0007669"/>
    <property type="project" value="InterPro"/>
</dbReference>
<keyword evidence="7" id="KW-1185">Reference proteome</keyword>
<dbReference type="InterPro" id="IPR009050">
    <property type="entry name" value="Globin-like_sf"/>
</dbReference>
<evidence type="ECO:0000313" key="7">
    <source>
        <dbReference type="Proteomes" id="UP000238007"/>
    </source>
</evidence>